<sequence length="177" mass="19300">MGFSVKTNNLTALLLFLTLCLTLLTPLTAIDQQPSVYEVLESYDFPLGLLPKGVTGYELDPTTGRFSAYLNGSCSFSLEDSYQLRYKSTIKGSISNGKLKDLSGVSVKILLFWVDIVEVDRSGDELTFSVGIAWANFGVENFEEQPQCGCGLNCNGVEKEVKGVGMIGRRSPFVDSS</sequence>
<feature type="chain" id="PRO_5029551699" evidence="1">
    <location>
        <begin position="30"/>
        <end position="177"/>
    </location>
</feature>
<protein>
    <submittedName>
        <fullName evidence="2">Uncharacterized protein</fullName>
    </submittedName>
</protein>
<feature type="signal peptide" evidence="1">
    <location>
        <begin position="1"/>
        <end position="29"/>
    </location>
</feature>
<dbReference type="SUPFAM" id="SSF141562">
    <property type="entry name" value="At5g01610-like"/>
    <property type="match status" value="1"/>
</dbReference>
<dbReference type="Proteomes" id="UP000541444">
    <property type="component" value="Unassembled WGS sequence"/>
</dbReference>
<dbReference type="Gene3D" id="2.30.240.10">
    <property type="entry name" value="At5g01610-like"/>
    <property type="match status" value="1"/>
</dbReference>
<keyword evidence="1" id="KW-0732">Signal</keyword>
<dbReference type="InterPro" id="IPR007493">
    <property type="entry name" value="DUF538"/>
</dbReference>
<dbReference type="AlphaFoldDB" id="A0A7J7P2B0"/>
<organism evidence="2 3">
    <name type="scientific">Kingdonia uniflora</name>
    <dbReference type="NCBI Taxonomy" id="39325"/>
    <lineage>
        <taxon>Eukaryota</taxon>
        <taxon>Viridiplantae</taxon>
        <taxon>Streptophyta</taxon>
        <taxon>Embryophyta</taxon>
        <taxon>Tracheophyta</taxon>
        <taxon>Spermatophyta</taxon>
        <taxon>Magnoliopsida</taxon>
        <taxon>Ranunculales</taxon>
        <taxon>Circaeasteraceae</taxon>
        <taxon>Kingdonia</taxon>
    </lineage>
</organism>
<dbReference type="Pfam" id="PF04398">
    <property type="entry name" value="DUF538"/>
    <property type="match status" value="1"/>
</dbReference>
<accession>A0A7J7P2B0</accession>
<evidence type="ECO:0000313" key="2">
    <source>
        <dbReference type="EMBL" id="KAF6173565.1"/>
    </source>
</evidence>
<dbReference type="InterPro" id="IPR036758">
    <property type="entry name" value="At5g01610-like"/>
</dbReference>
<reference evidence="2 3" key="1">
    <citation type="journal article" date="2020" name="IScience">
        <title>Genome Sequencing of the Endangered Kingdonia uniflora (Circaeasteraceae, Ranunculales) Reveals Potential Mechanisms of Evolutionary Specialization.</title>
        <authorList>
            <person name="Sun Y."/>
            <person name="Deng T."/>
            <person name="Zhang A."/>
            <person name="Moore M.J."/>
            <person name="Landis J.B."/>
            <person name="Lin N."/>
            <person name="Zhang H."/>
            <person name="Zhang X."/>
            <person name="Huang J."/>
            <person name="Zhang X."/>
            <person name="Sun H."/>
            <person name="Wang H."/>
        </authorList>
    </citation>
    <scope>NUCLEOTIDE SEQUENCE [LARGE SCALE GENOMIC DNA]</scope>
    <source>
        <strain evidence="2">TB1705</strain>
        <tissue evidence="2">Leaf</tissue>
    </source>
</reference>
<comment type="caution">
    <text evidence="2">The sequence shown here is derived from an EMBL/GenBank/DDBJ whole genome shotgun (WGS) entry which is preliminary data.</text>
</comment>
<dbReference type="OrthoDB" id="1873537at2759"/>
<dbReference type="EMBL" id="JACGCM010000333">
    <property type="protein sequence ID" value="KAF6173565.1"/>
    <property type="molecule type" value="Genomic_DNA"/>
</dbReference>
<evidence type="ECO:0000256" key="1">
    <source>
        <dbReference type="SAM" id="SignalP"/>
    </source>
</evidence>
<evidence type="ECO:0000313" key="3">
    <source>
        <dbReference type="Proteomes" id="UP000541444"/>
    </source>
</evidence>
<keyword evidence="3" id="KW-1185">Reference proteome</keyword>
<dbReference type="PANTHER" id="PTHR31676">
    <property type="entry name" value="T31J12.3 PROTEIN-RELATED"/>
    <property type="match status" value="1"/>
</dbReference>
<name>A0A7J7P2B0_9MAGN</name>
<proteinExistence type="predicted"/>
<gene>
    <name evidence="2" type="ORF">GIB67_022924</name>
</gene>
<dbReference type="PANTHER" id="PTHR31676:SF76">
    <property type="entry name" value="OS05G0362300 PROTEIN"/>
    <property type="match status" value="1"/>
</dbReference>